<organism evidence="10 11">
    <name type="scientific">Agarivorans gilvus</name>
    <dbReference type="NCBI Taxonomy" id="680279"/>
    <lineage>
        <taxon>Bacteria</taxon>
        <taxon>Pseudomonadati</taxon>
        <taxon>Pseudomonadota</taxon>
        <taxon>Gammaproteobacteria</taxon>
        <taxon>Alteromonadales</taxon>
        <taxon>Alteromonadaceae</taxon>
        <taxon>Agarivorans</taxon>
    </lineage>
</organism>
<accession>A0ABQ1I6Z3</accession>
<comment type="pathway">
    <text evidence="5">Amine and polyamine biosynthesis; spermidine biosynthesis; spermidine from putrescine: step 1/1.</text>
</comment>
<proteinExistence type="inferred from homology"/>
<evidence type="ECO:0000313" key="11">
    <source>
        <dbReference type="Proteomes" id="UP000651977"/>
    </source>
</evidence>
<evidence type="ECO:0000256" key="7">
    <source>
        <dbReference type="RuleBase" id="RU003836"/>
    </source>
</evidence>
<evidence type="ECO:0000256" key="5">
    <source>
        <dbReference type="HAMAP-Rule" id="MF_00198"/>
    </source>
</evidence>
<comment type="caution">
    <text evidence="10">The sequence shown here is derived from an EMBL/GenBank/DDBJ whole genome shotgun (WGS) entry which is preliminary data.</text>
</comment>
<evidence type="ECO:0000256" key="1">
    <source>
        <dbReference type="ARBA" id="ARBA00007867"/>
    </source>
</evidence>
<feature type="active site" description="Proton acceptor" evidence="5 6">
    <location>
        <position position="158"/>
    </location>
</feature>
<evidence type="ECO:0000259" key="9">
    <source>
        <dbReference type="PROSITE" id="PS51006"/>
    </source>
</evidence>
<name>A0ABQ1I6Z3_9ALTE</name>
<keyword evidence="11" id="KW-1185">Reference proteome</keyword>
<dbReference type="HAMAP" id="MF_00198">
    <property type="entry name" value="Spermidine_synth"/>
    <property type="match status" value="1"/>
</dbReference>
<evidence type="ECO:0000313" key="10">
    <source>
        <dbReference type="EMBL" id="GGB18478.1"/>
    </source>
</evidence>
<dbReference type="NCBIfam" id="NF002010">
    <property type="entry name" value="PRK00811.1"/>
    <property type="match status" value="1"/>
</dbReference>
<dbReference type="PROSITE" id="PS51006">
    <property type="entry name" value="PABS_2"/>
    <property type="match status" value="1"/>
</dbReference>
<keyword evidence="2 5" id="KW-0808">Transferase</keyword>
<dbReference type="Proteomes" id="UP000651977">
    <property type="component" value="Unassembled WGS sequence"/>
</dbReference>
<dbReference type="Pfam" id="PF17284">
    <property type="entry name" value="Spermine_synt_N"/>
    <property type="match status" value="1"/>
</dbReference>
<evidence type="ECO:0000256" key="2">
    <source>
        <dbReference type="ARBA" id="ARBA00022679"/>
    </source>
</evidence>
<dbReference type="InterPro" id="IPR037163">
    <property type="entry name" value="Spermidine_synt_N_sf"/>
</dbReference>
<dbReference type="NCBIfam" id="TIGR00417">
    <property type="entry name" value="speE"/>
    <property type="match status" value="1"/>
</dbReference>
<dbReference type="InterPro" id="IPR030374">
    <property type="entry name" value="PABS"/>
</dbReference>
<comment type="subunit">
    <text evidence="5">Homodimer or homotetramer.</text>
</comment>
<feature type="binding site" evidence="5">
    <location>
        <position position="165"/>
    </location>
    <ligand>
        <name>S-methyl-5'-thioadenosine</name>
        <dbReference type="ChEBI" id="CHEBI:17509"/>
    </ligand>
</feature>
<feature type="domain" description="PABS" evidence="9">
    <location>
        <begin position="1"/>
        <end position="238"/>
    </location>
</feature>
<dbReference type="InterPro" id="IPR029063">
    <property type="entry name" value="SAM-dependent_MTases_sf"/>
</dbReference>
<dbReference type="SUPFAM" id="SSF53335">
    <property type="entry name" value="S-adenosyl-L-methionine-dependent methyltransferases"/>
    <property type="match status" value="1"/>
</dbReference>
<dbReference type="PANTHER" id="PTHR11558:SF11">
    <property type="entry name" value="SPERMIDINE SYNTHASE"/>
    <property type="match status" value="1"/>
</dbReference>
<comment type="function">
    <text evidence="5">Catalyzes the irreversible transfer of a propylamine group from the amino donor S-adenosylmethioninamine (decarboxy-AdoMet) to putrescine (1,4-diaminobutane) to yield spermidine.</text>
</comment>
<dbReference type="PROSITE" id="PS01330">
    <property type="entry name" value="PABS_1"/>
    <property type="match status" value="1"/>
</dbReference>
<feature type="binding site" evidence="5">
    <location>
        <position position="88"/>
    </location>
    <ligand>
        <name>spermidine</name>
        <dbReference type="ChEBI" id="CHEBI:57834"/>
    </ligand>
</feature>
<feature type="binding site" evidence="5">
    <location>
        <begin position="158"/>
        <end position="161"/>
    </location>
    <ligand>
        <name>spermidine</name>
        <dbReference type="ChEBI" id="CHEBI:57834"/>
    </ligand>
</feature>
<sequence>MLVEQRYFETLHPGYGQYFDVEKVLFEQKTEQWHLVIFDNPFFGRVMALDGVIQTTERDEFIYHEMLTHTPLLAHGKAKSVLIIGGGDGGMLREVVKHSAIEQITMVEIDHAVVDMCKEFLPGHSAGAYDDPRVNLVIADGAEFVKNTEQKFDVIISDCTDPIGPGEVLFHSDFYAACSACLNDGGIMVAQNGVAFMQIDEVTTSQVRLSQYFSDCSFYSAAVPSYVGGIMTFAWASQQAELRQAPLEVITQRFNAANLNTRYYTPAIHAASFALPRYIEQALANVQER</sequence>
<dbReference type="InterPro" id="IPR035246">
    <property type="entry name" value="Spermidine_synt_N"/>
</dbReference>
<dbReference type="CDD" id="cd02440">
    <property type="entry name" value="AdoMet_MTases"/>
    <property type="match status" value="1"/>
</dbReference>
<dbReference type="EMBL" id="BMDY01000027">
    <property type="protein sequence ID" value="GGB18478.1"/>
    <property type="molecule type" value="Genomic_DNA"/>
</dbReference>
<dbReference type="InterPro" id="IPR030373">
    <property type="entry name" value="PABS_CS"/>
</dbReference>
<evidence type="ECO:0000256" key="4">
    <source>
        <dbReference type="ARBA" id="ARBA00023115"/>
    </source>
</evidence>
<comment type="caution">
    <text evidence="5">Lacks conserved residue(s) required for the propagation of feature annotation.</text>
</comment>
<dbReference type="Gene3D" id="2.30.140.10">
    <property type="entry name" value="Spermidine synthase, tetramerisation domain"/>
    <property type="match status" value="1"/>
</dbReference>
<gene>
    <name evidence="5 10" type="primary">speE</name>
    <name evidence="10" type="ORF">GCM10007414_34830</name>
</gene>
<dbReference type="Gene3D" id="3.40.50.150">
    <property type="entry name" value="Vaccinia Virus protein VP39"/>
    <property type="match status" value="1"/>
</dbReference>
<comment type="catalytic activity">
    <reaction evidence="5 8">
        <text>S-adenosyl 3-(methylsulfanyl)propylamine + putrescine = S-methyl-5'-thioadenosine + spermidine + H(+)</text>
        <dbReference type="Rhea" id="RHEA:12721"/>
        <dbReference type="ChEBI" id="CHEBI:15378"/>
        <dbReference type="ChEBI" id="CHEBI:17509"/>
        <dbReference type="ChEBI" id="CHEBI:57443"/>
        <dbReference type="ChEBI" id="CHEBI:57834"/>
        <dbReference type="ChEBI" id="CHEBI:326268"/>
        <dbReference type="EC" id="2.5.1.16"/>
    </reaction>
</comment>
<evidence type="ECO:0000256" key="3">
    <source>
        <dbReference type="ARBA" id="ARBA00023066"/>
    </source>
</evidence>
<keyword evidence="4 5" id="KW-0620">Polyamine biosynthesis</keyword>
<reference evidence="11" key="1">
    <citation type="journal article" date="2019" name="Int. J. Syst. Evol. Microbiol.">
        <title>The Global Catalogue of Microorganisms (GCM) 10K type strain sequencing project: providing services to taxonomists for standard genome sequencing and annotation.</title>
        <authorList>
            <consortium name="The Broad Institute Genomics Platform"/>
            <consortium name="The Broad Institute Genome Sequencing Center for Infectious Disease"/>
            <person name="Wu L."/>
            <person name="Ma J."/>
        </authorList>
    </citation>
    <scope>NUCLEOTIDE SEQUENCE [LARGE SCALE GENOMIC DNA]</scope>
    <source>
        <strain evidence="11">CGMCC 1.10131</strain>
    </source>
</reference>
<dbReference type="RefSeq" id="WP_188407556.1">
    <property type="nucleotide sequence ID" value="NZ_BMDY01000027.1"/>
</dbReference>
<dbReference type="InterPro" id="IPR001045">
    <property type="entry name" value="Spermi_synthase"/>
</dbReference>
<dbReference type="EC" id="2.5.1.16" evidence="5"/>
<comment type="similarity">
    <text evidence="1 5 7">Belongs to the spermidine/spermine synthase family.</text>
</comment>
<feature type="binding site" evidence="5">
    <location>
        <position position="64"/>
    </location>
    <ligand>
        <name>spermidine</name>
        <dbReference type="ChEBI" id="CHEBI:57834"/>
    </ligand>
</feature>
<dbReference type="PANTHER" id="PTHR11558">
    <property type="entry name" value="SPERMIDINE/SPERMINE SYNTHASE"/>
    <property type="match status" value="1"/>
</dbReference>
<dbReference type="Pfam" id="PF01564">
    <property type="entry name" value="Spermine_synth"/>
    <property type="match status" value="1"/>
</dbReference>
<feature type="binding site" evidence="5">
    <location>
        <position position="108"/>
    </location>
    <ligand>
        <name>S-methyl-5'-thioadenosine</name>
        <dbReference type="ChEBI" id="CHEBI:17509"/>
    </ligand>
</feature>
<evidence type="ECO:0000256" key="8">
    <source>
        <dbReference type="RuleBase" id="RU003837"/>
    </source>
</evidence>
<keyword evidence="3 5" id="KW-0745">Spermidine biosynthesis</keyword>
<feature type="binding site" evidence="5">
    <location>
        <begin position="140"/>
        <end position="141"/>
    </location>
    <ligand>
        <name>S-methyl-5'-thioadenosine</name>
        <dbReference type="ChEBI" id="CHEBI:17509"/>
    </ligand>
</feature>
<protein>
    <recommendedName>
        <fullName evidence="5">Polyamine aminopropyltransferase</fullName>
    </recommendedName>
    <alternativeName>
        <fullName evidence="5">Putrescine aminopropyltransferase</fullName>
        <shortName evidence="5">PAPT</shortName>
    </alternativeName>
    <alternativeName>
        <fullName evidence="5">Spermidine synthase</fullName>
        <shortName evidence="5">SPDS</shortName>
        <shortName evidence="5">SPDSY</shortName>
        <ecNumber evidence="5">2.5.1.16</ecNumber>
    </alternativeName>
</protein>
<evidence type="ECO:0000256" key="6">
    <source>
        <dbReference type="PROSITE-ProRule" id="PRU00354"/>
    </source>
</evidence>